<feature type="signal peptide" evidence="8">
    <location>
        <begin position="1"/>
        <end position="21"/>
    </location>
</feature>
<dbReference type="RefSeq" id="WP_345222832.1">
    <property type="nucleotide sequence ID" value="NZ_BAABHA010000002.1"/>
</dbReference>
<dbReference type="Proteomes" id="UP001500454">
    <property type="component" value="Unassembled WGS sequence"/>
</dbReference>
<dbReference type="SUPFAM" id="SSF56935">
    <property type="entry name" value="Porins"/>
    <property type="match status" value="1"/>
</dbReference>
<evidence type="ECO:0000256" key="8">
    <source>
        <dbReference type="SAM" id="SignalP"/>
    </source>
</evidence>
<accession>A0ABP8IXH7</accession>
<protein>
    <submittedName>
        <fullName evidence="9">Outer membrane protein transport protein</fullName>
    </submittedName>
</protein>
<evidence type="ECO:0000256" key="2">
    <source>
        <dbReference type="ARBA" id="ARBA00008163"/>
    </source>
</evidence>
<evidence type="ECO:0000256" key="6">
    <source>
        <dbReference type="ARBA" id="ARBA00023136"/>
    </source>
</evidence>
<evidence type="ECO:0000313" key="9">
    <source>
        <dbReference type="EMBL" id="GAA4378694.1"/>
    </source>
</evidence>
<evidence type="ECO:0000256" key="3">
    <source>
        <dbReference type="ARBA" id="ARBA00022452"/>
    </source>
</evidence>
<dbReference type="PANTHER" id="PTHR35093:SF8">
    <property type="entry name" value="OUTER MEMBRANE PROTEIN NMB0088-RELATED"/>
    <property type="match status" value="1"/>
</dbReference>
<keyword evidence="10" id="KW-1185">Reference proteome</keyword>
<dbReference type="Gene3D" id="2.40.160.60">
    <property type="entry name" value="Outer membrane protein transport protein (OMPP1/FadL/TodX)"/>
    <property type="match status" value="1"/>
</dbReference>
<keyword evidence="7" id="KW-0998">Cell outer membrane</keyword>
<dbReference type="EMBL" id="BAABHA010000002">
    <property type="protein sequence ID" value="GAA4378694.1"/>
    <property type="molecule type" value="Genomic_DNA"/>
</dbReference>
<sequence>MHLKFLLIAGGALLSATAVQAGGFQVTLAGQKNNGMGGVGTGLALDHAAMFYNPGALAMVRERGVQIGVNATMARQAFRAEAAGTNYDTNQRQLDNTVTTPFNLYAGFGPTEGKWRAGIAVYTPFGSKLDYADGWEGRFSLTEIDLASIFVQPTASYAITDKLSVGAGLVIFAYGAVNLQRDIPVQSPNGAGQFGHIELDGKADTKIGYNAGVYFKPTDKLSLGLSYRSKIDAVVKGGDVTFTNLPSSPLIASNFGATKFDVLLPLPATFNLGIGVTPTEKLTVGFDVNYTQWSEYEKLEFTFDQPVAGATTSSSVRDYENSFTFRLGGQYQLMDALTLRAGGIYDISPVKDGYVTPETPDANRVGVSAGLSYKFGEKFGIDLSGQFVSLQERTQTQQQLIDNNVTDRVAGTYKTSIVIPGIGLNYNF</sequence>
<evidence type="ECO:0000256" key="5">
    <source>
        <dbReference type="ARBA" id="ARBA00022729"/>
    </source>
</evidence>
<dbReference type="InterPro" id="IPR005017">
    <property type="entry name" value="OMPP1/FadL/TodX"/>
</dbReference>
<evidence type="ECO:0000256" key="7">
    <source>
        <dbReference type="ARBA" id="ARBA00023237"/>
    </source>
</evidence>
<feature type="chain" id="PRO_5047084829" evidence="8">
    <location>
        <begin position="22"/>
        <end position="428"/>
    </location>
</feature>
<reference evidence="10" key="1">
    <citation type="journal article" date="2019" name="Int. J. Syst. Evol. Microbiol.">
        <title>The Global Catalogue of Microorganisms (GCM) 10K type strain sequencing project: providing services to taxonomists for standard genome sequencing and annotation.</title>
        <authorList>
            <consortium name="The Broad Institute Genomics Platform"/>
            <consortium name="The Broad Institute Genome Sequencing Center for Infectious Disease"/>
            <person name="Wu L."/>
            <person name="Ma J."/>
        </authorList>
    </citation>
    <scope>NUCLEOTIDE SEQUENCE [LARGE SCALE GENOMIC DNA]</scope>
    <source>
        <strain evidence="10">JCM 17924</strain>
    </source>
</reference>
<keyword evidence="5 8" id="KW-0732">Signal</keyword>
<comment type="similarity">
    <text evidence="2">Belongs to the OmpP1/FadL family.</text>
</comment>
<evidence type="ECO:0000313" key="10">
    <source>
        <dbReference type="Proteomes" id="UP001500454"/>
    </source>
</evidence>
<comment type="caution">
    <text evidence="9">The sequence shown here is derived from an EMBL/GenBank/DDBJ whole genome shotgun (WGS) entry which is preliminary data.</text>
</comment>
<comment type="subcellular location">
    <subcellularLocation>
        <location evidence="1">Cell outer membrane</location>
        <topology evidence="1">Multi-pass membrane protein</topology>
    </subcellularLocation>
</comment>
<organism evidence="9 10">
    <name type="scientific">Hymenobacter koreensis</name>
    <dbReference type="NCBI Taxonomy" id="1084523"/>
    <lineage>
        <taxon>Bacteria</taxon>
        <taxon>Pseudomonadati</taxon>
        <taxon>Bacteroidota</taxon>
        <taxon>Cytophagia</taxon>
        <taxon>Cytophagales</taxon>
        <taxon>Hymenobacteraceae</taxon>
        <taxon>Hymenobacter</taxon>
    </lineage>
</organism>
<keyword evidence="3" id="KW-1134">Transmembrane beta strand</keyword>
<proteinExistence type="inferred from homology"/>
<dbReference type="Pfam" id="PF03349">
    <property type="entry name" value="Toluene_X"/>
    <property type="match status" value="1"/>
</dbReference>
<gene>
    <name evidence="9" type="ORF">GCM10023186_15480</name>
</gene>
<dbReference type="PANTHER" id="PTHR35093">
    <property type="entry name" value="OUTER MEMBRANE PROTEIN NMB0088-RELATED"/>
    <property type="match status" value="1"/>
</dbReference>
<keyword evidence="4" id="KW-0812">Transmembrane</keyword>
<name>A0ABP8IXH7_9BACT</name>
<keyword evidence="6" id="KW-0472">Membrane</keyword>
<evidence type="ECO:0000256" key="4">
    <source>
        <dbReference type="ARBA" id="ARBA00022692"/>
    </source>
</evidence>
<evidence type="ECO:0000256" key="1">
    <source>
        <dbReference type="ARBA" id="ARBA00004571"/>
    </source>
</evidence>